<name>W8PJY2_9EURY</name>
<evidence type="ECO:0000313" key="3">
    <source>
        <dbReference type="EMBL" id="AHL22404.1"/>
    </source>
</evidence>
<reference evidence="3 4" key="1">
    <citation type="submission" date="2014-02" db="EMBL/GenBank/DDBJ databases">
        <title>Genome Sequence of an Hyperthermophilic Archaeon, Thermococcus nautili 30-1, producing viral vesicles.</title>
        <authorList>
            <person name="Oberto J."/>
            <person name="Gaudin M."/>
            <person name="Cossu M."/>
            <person name="Gorlas A."/>
            <person name="Slesarev A."/>
            <person name="Marguet E."/>
            <person name="Forterre P."/>
        </authorList>
    </citation>
    <scope>NUCLEOTIDE SEQUENCE [LARGE SCALE GENOMIC DNA]</scope>
    <source>
        <strain evidence="3 4">30-1</strain>
    </source>
</reference>
<dbReference type="STRING" id="195522.BD01_0782"/>
<dbReference type="HOGENOM" id="CLU_2056177_0_0_2"/>
<dbReference type="Proteomes" id="UP000019434">
    <property type="component" value="Chromosome"/>
</dbReference>
<accession>W8PJY2</accession>
<sequence length="119" mass="13373">MQTTNQMAKRLRTAETAQRVFSLLSGCIFKILSLAHWMSDVRRRMRSMAIPPSRARSAVLASTTTPAEPKRMAVFREVPPEGKKGNNDERKRGGERKANYGVNSEERAGGFLDQQTAFM</sequence>
<evidence type="ECO:0000256" key="1">
    <source>
        <dbReference type="SAM" id="MobiDB-lite"/>
    </source>
</evidence>
<protein>
    <submittedName>
        <fullName evidence="3">Uncharacterized protein</fullName>
    </submittedName>
</protein>
<keyword evidence="4" id="KW-1185">Reference proteome</keyword>
<feature type="compositionally biased region" description="Basic and acidic residues" evidence="1">
    <location>
        <begin position="78"/>
        <end position="108"/>
    </location>
</feature>
<keyword evidence="2" id="KW-0472">Membrane</keyword>
<proteinExistence type="predicted"/>
<gene>
    <name evidence="3" type="ORF">BD01_0782</name>
</gene>
<organism evidence="3 4">
    <name type="scientific">Thermococcus nautili</name>
    <dbReference type="NCBI Taxonomy" id="195522"/>
    <lineage>
        <taxon>Archaea</taxon>
        <taxon>Methanobacteriati</taxon>
        <taxon>Methanobacteriota</taxon>
        <taxon>Thermococci</taxon>
        <taxon>Thermococcales</taxon>
        <taxon>Thermococcaceae</taxon>
        <taxon>Thermococcus</taxon>
    </lineage>
</organism>
<keyword evidence="2" id="KW-1133">Transmembrane helix</keyword>
<evidence type="ECO:0000256" key="2">
    <source>
        <dbReference type="SAM" id="Phobius"/>
    </source>
</evidence>
<feature type="region of interest" description="Disordered" evidence="1">
    <location>
        <begin position="56"/>
        <end position="119"/>
    </location>
</feature>
<dbReference type="KEGG" id="tnu:BD01_0782"/>
<dbReference type="AlphaFoldDB" id="W8PJY2"/>
<dbReference type="EMBL" id="CP007264">
    <property type="protein sequence ID" value="AHL22404.1"/>
    <property type="molecule type" value="Genomic_DNA"/>
</dbReference>
<feature type="transmembrane region" description="Helical" evidence="2">
    <location>
        <begin position="20"/>
        <end position="38"/>
    </location>
</feature>
<keyword evidence="2" id="KW-0812">Transmembrane</keyword>
<evidence type="ECO:0000313" key="4">
    <source>
        <dbReference type="Proteomes" id="UP000019434"/>
    </source>
</evidence>